<evidence type="ECO:0000313" key="2">
    <source>
        <dbReference type="Proteomes" id="UP001208689"/>
    </source>
</evidence>
<proteinExistence type="predicted"/>
<sequence>MEKIRIAVCGIACEKCPRRVQGKCPNGPDGCYPHENKVCKIAGCAYSRKIQTCFECENFPCGIIEKFGQIKYGYCQYISGKL</sequence>
<keyword evidence="2" id="KW-1185">Reference proteome</keyword>
<dbReference type="Proteomes" id="UP001208689">
    <property type="component" value="Chromosome"/>
</dbReference>
<accession>A0ABY6HWN6</accession>
<gene>
    <name evidence="1" type="ORF">NEF87_003254</name>
</gene>
<dbReference type="EMBL" id="CP104013">
    <property type="protein sequence ID" value="UYP46969.1"/>
    <property type="molecule type" value="Genomic_DNA"/>
</dbReference>
<evidence type="ECO:0000313" key="1">
    <source>
        <dbReference type="EMBL" id="UYP46969.1"/>
    </source>
</evidence>
<reference evidence="1" key="1">
    <citation type="submission" date="2022-09" db="EMBL/GenBank/DDBJ databases">
        <title>Actin cytoskeleton and complex cell architecture in an #Asgard archaeon.</title>
        <authorList>
            <person name="Ponce Toledo R.I."/>
            <person name="Schleper C."/>
            <person name="Rodrigues Oliveira T."/>
            <person name="Wollweber F."/>
            <person name="Xu J."/>
            <person name="Rittmann S."/>
            <person name="Klingl A."/>
            <person name="Pilhofer M."/>
        </authorList>
    </citation>
    <scope>NUCLEOTIDE SEQUENCE</scope>
    <source>
        <strain evidence="1">B-35</strain>
    </source>
</reference>
<protein>
    <recommendedName>
        <fullName evidence="3">DUF3795 domain-containing protein</fullName>
    </recommendedName>
</protein>
<name>A0ABY6HWN6_9ARCH</name>
<organism evidence="1 2">
    <name type="scientific">Candidatus Lokiarchaeum ossiferum</name>
    <dbReference type="NCBI Taxonomy" id="2951803"/>
    <lineage>
        <taxon>Archaea</taxon>
        <taxon>Promethearchaeati</taxon>
        <taxon>Promethearchaeota</taxon>
        <taxon>Promethearchaeia</taxon>
        <taxon>Promethearchaeales</taxon>
        <taxon>Promethearchaeaceae</taxon>
        <taxon>Candidatus Lokiarchaeum</taxon>
    </lineage>
</organism>
<evidence type="ECO:0008006" key="3">
    <source>
        <dbReference type="Google" id="ProtNLM"/>
    </source>
</evidence>